<feature type="compositionally biased region" description="Polar residues" evidence="1">
    <location>
        <begin position="2207"/>
        <end position="2220"/>
    </location>
</feature>
<dbReference type="PROSITE" id="PS50144">
    <property type="entry name" value="MATH"/>
    <property type="match status" value="1"/>
</dbReference>
<feature type="compositionally biased region" description="Polar residues" evidence="1">
    <location>
        <begin position="1"/>
        <end position="17"/>
    </location>
</feature>
<evidence type="ECO:0000313" key="4">
    <source>
        <dbReference type="Proteomes" id="UP000244803"/>
    </source>
</evidence>
<feature type="compositionally biased region" description="Polar residues" evidence="1">
    <location>
        <begin position="366"/>
        <end position="382"/>
    </location>
</feature>
<feature type="compositionally biased region" description="Basic and acidic residues" evidence="1">
    <location>
        <begin position="2397"/>
        <end position="2406"/>
    </location>
</feature>
<dbReference type="SUPFAM" id="SSF49599">
    <property type="entry name" value="TRAF domain-like"/>
    <property type="match status" value="1"/>
</dbReference>
<organism evidence="3 4">
    <name type="scientific">Theileria orientalis</name>
    <dbReference type="NCBI Taxonomy" id="68886"/>
    <lineage>
        <taxon>Eukaryota</taxon>
        <taxon>Sar</taxon>
        <taxon>Alveolata</taxon>
        <taxon>Apicomplexa</taxon>
        <taxon>Aconoidasida</taxon>
        <taxon>Piroplasmida</taxon>
        <taxon>Theileriidae</taxon>
        <taxon>Theileria</taxon>
    </lineage>
</organism>
<feature type="compositionally biased region" description="Basic residues" evidence="1">
    <location>
        <begin position="2195"/>
        <end position="2204"/>
    </location>
</feature>
<dbReference type="Proteomes" id="UP000244803">
    <property type="component" value="Chromosome 1"/>
</dbReference>
<feature type="region of interest" description="Disordered" evidence="1">
    <location>
        <begin position="1744"/>
        <end position="1765"/>
    </location>
</feature>
<dbReference type="Gene3D" id="2.60.210.10">
    <property type="entry name" value="Apoptosis, Tumor Necrosis Factor Receptor Associated Protein 2, Chain A"/>
    <property type="match status" value="1"/>
</dbReference>
<name>A0A976M3P2_THEOR</name>
<feature type="region of interest" description="Disordered" evidence="1">
    <location>
        <begin position="2180"/>
        <end position="2305"/>
    </location>
</feature>
<gene>
    <name evidence="3" type="ORF">MACJ_000218</name>
</gene>
<feature type="compositionally biased region" description="Basic and acidic residues" evidence="1">
    <location>
        <begin position="2635"/>
        <end position="2647"/>
    </location>
</feature>
<reference evidence="3" key="1">
    <citation type="submission" date="2022-07" db="EMBL/GenBank/DDBJ databases">
        <title>Evaluation of T. orientalis genome assembly methods using nanopore sequencing and analysis of variation between genomes.</title>
        <authorList>
            <person name="Yam J."/>
            <person name="Micallef M.L."/>
            <person name="Liu M."/>
            <person name="Djordjevic S.P."/>
            <person name="Bogema D.R."/>
            <person name="Jenkins C."/>
        </authorList>
    </citation>
    <scope>NUCLEOTIDE SEQUENCE</scope>
    <source>
        <strain evidence="3">Fish Creek</strain>
    </source>
</reference>
<feature type="domain" description="MATH" evidence="2">
    <location>
        <begin position="66"/>
        <end position="199"/>
    </location>
</feature>
<dbReference type="EMBL" id="CP056065">
    <property type="protein sequence ID" value="UKJ87778.2"/>
    <property type="molecule type" value="Genomic_DNA"/>
</dbReference>
<feature type="compositionally biased region" description="Low complexity" evidence="1">
    <location>
        <begin position="2261"/>
        <end position="2270"/>
    </location>
</feature>
<proteinExistence type="predicted"/>
<feature type="region of interest" description="Disordered" evidence="1">
    <location>
        <begin position="2377"/>
        <end position="2406"/>
    </location>
</feature>
<dbReference type="InterPro" id="IPR002083">
    <property type="entry name" value="MATH/TRAF_dom"/>
</dbReference>
<feature type="compositionally biased region" description="Acidic residues" evidence="1">
    <location>
        <begin position="2275"/>
        <end position="2287"/>
    </location>
</feature>
<dbReference type="OrthoDB" id="428753at2759"/>
<feature type="compositionally biased region" description="Basic and acidic residues" evidence="1">
    <location>
        <begin position="2377"/>
        <end position="2386"/>
    </location>
</feature>
<feature type="region of interest" description="Disordered" evidence="1">
    <location>
        <begin position="1"/>
        <end position="28"/>
    </location>
</feature>
<feature type="region of interest" description="Disordered" evidence="1">
    <location>
        <begin position="366"/>
        <end position="396"/>
    </location>
</feature>
<dbReference type="InterPro" id="IPR008974">
    <property type="entry name" value="TRAF-like"/>
</dbReference>
<dbReference type="CDD" id="cd00121">
    <property type="entry name" value="MATH"/>
    <property type="match status" value="1"/>
</dbReference>
<protein>
    <recommendedName>
        <fullName evidence="2">MATH domain-containing protein</fullName>
    </recommendedName>
</protein>
<evidence type="ECO:0000256" key="1">
    <source>
        <dbReference type="SAM" id="MobiDB-lite"/>
    </source>
</evidence>
<feature type="region of interest" description="Disordered" evidence="1">
    <location>
        <begin position="2629"/>
        <end position="2675"/>
    </location>
</feature>
<sequence length="2943" mass="336359">MSSSENDNLQMAQSNIQERSEDPPSDSSHKGCLNQDCYFQDDTHFPCYMCNNQGGDAKSTVSDDGCAGVEFAIRSFWRIAKTQNDIESPMEGNSKGFHYRLLLHPRGTAGTDSESSHLSVFVEAVVQDWYPEYWVFPNVRFELTVVNFKDPKQSVTSWAHWSFSSDATSRGWQKMISHSRLTKTAGFMDEEGTVLIRGKAEPPYGCLWSKSPIYQPQMMWEYIPDRAQRELCTEVCSKMIHQANESLNRTNQSESEDENISDCMLLKCLDSVVPAISPTLDSDFLSLMVHVLYHLREFRRSVLLWNYEFDGEVTEESSIILALQKVFAYMYLYPLAVSCRTYKISSVDNPKISKYYLYELIPKPSQKNRPQYVSHANSGNRDNSSDTTEEVSSEDFQVVNDKYDAPTVNCCSFDGGRFEWEVKKTTHEDNRTEKVDEVKQSASEEYRLMPGTLSHSIGERPDVFSKLLPPSPNLKPILKAMHMTDLQTLEPQDQLVNLHSEMFTMILRDLASAKKLLKQRRMKSAQENAENTDAAEGNDEVSLPVYLRDQTLLESTCKFLFSGSPENETLFSHPSVDDISTIYIRCKHSNSLQKALESTPKTLARYPQVLFFYLYPTKNAKKGELFDVPLRLDCTSIKSTAGFDNMSDDSRNTNNYDEYGNMECSEDDEDAFGDFDNACDKEHTSVKWYSLYALIIKEGDMRYDSSGKGTSFNTLLLRPEEDGPWYRMSEGKVEKLSTKMEFTEWKCHRDFFCVSAVYIAEDYIDMLQVGEVDLIGNLKDWNPKLYYSTLSELGVTEQDLLAAVEYRMNMPRFGTCEGEQGEYPLLQNPGEMSKELYEEYTRYLVSNNPQIASKYPHLVAKYPEMITFYNDLVNKFPELISNDPELMGKHTKIMKKHEELVSKHPELGVKLTEVTKRCPELELGDVAKEGVEEEPDRNGKITDSIYDYLHLRKIGRGNPKLSACCDVHGYDLEVLASLDEKERRYKYEVSVSKREIMRRVNRLKTVAPLISWLLNASKENSALLHSVNPPAEGSLLVDFLQRRERIFEEEFRQMISELFFKELSENVANNGVYSWEGAACSCGCSCKACKNRPALFLTESGRFPGEDVRTQLLEPATILFRNIQILRCHLEYFCRDCWNLRAQLRENGHIKEPFSIKEMEVKPIKHLLEGSGTNLPYPQLLPNPKNQGESRYGVGNLHYSMGDTHHTTSDFGTSQQGSEDLMSHKFVKYEMESSQALQNLLNAPKLELGEKSSEVTEFLSTSERSSLFLVECIWDACVRYTMDCRTMLLLKACSDENTMKMNLPASLKNMQGQQIPQSKSLYLMEGRMMNTTDVPEQEGMIHFEAKYDLPVEQELEIMRYYSRKYELPTVSEMRNYLRRKRVLVYPLIRPHELLRGYMLHKYGVNVKDELEKMGHKILWNERSFNQKVLLSELKPSELKILGLKEPLPDSYEEIGSNLCKTYEKLLTKMLVHMQDANKNEYPNCFDYVYTVGDLGKIVESIEMDCDMTLNMVKSPTKEIAAALESSKKTLDASAVGNETRAMYKNLFSTAKMNSMKTDKALKMDKDMKCANSCGSLGKNIHLCTHEGCVCMGHECRYNFGYNGYMLPFWVSNEMADLTLFTNSQLQAYNESLIEDLSEMCLKSDDKKKKKVKTGKQSLEKATCIIPPLDVKLKNISFDQEKAYQSDPQVFLSPASIARFYCKKENAMAGHKFKQVISSSNPHNQTLNMSLCYLPLLNLTARRARDAPSSSNSSPKISTHNIAEVPEAKPGLLEGGEAATGKGNAVASGVDGSVLRDVESSVAAEGTSSSELSQLVDGEAETLAKADVGEDASEFKPTMLKNCKFEGSEGECYKVKNSLEIGILTTHDLLGLEGFSCETKVIPTKKLHINHKYQGVPTKVSHLYWAIRKLLSAQISEEFMTLGSSKTKKKTKCICGNECPDENECTVKLSWRPCAGDCFMLYALKNDVHSLRLGKKFVYMQPSMDLSYYVSTEKNRAPDITVLICGGPSSFYINGPNTWFPLQDDAEYPLLIFKWMCVDSVDLLCLGAIVCDAKKQLQQYIFEWLLPIIRELGYLASLEGKDQEQEGQNKETTRDEDVDKYQVLEECHIRSVQNVRRWSCAIKKINKKSGDVIITQLKRTIDSPATIRFKESVSFMNSVKELTELEALELLPDSNSFYSDTWANPQQDEPDLGSKLSKKKKRKSTKSAIPSNKKSTFSRRVQPTEDDEEEPELQSQVQRQKEEPVAGTVDHRSEKDEEDNLTEVTKVTKLTKTIEEDLYSMNEEDSADKEDSCSVSAEEGEKETSEKLMELDEVDLLAREEYEDRDQKLSEMSDFEDKFEAYESFESQVENEYEGDYMEEENVDQLNLMENKSLLEAERLEPEKSEPVSKAPAPTPTEKQERSEHAKMTGDITTLVKEGECRMVLDLCPTLGLAKVCEEVYQLFEAEFKADFIQRNKLEYMQLATQSGLQLGKNLKNLLKVVKMMFTRISGPEPVRQMVKKLYQNYALKASFTLSYLLQYYNPTIQLMDDVLEYVLEDLKKYSHFLFSYNNEYIKMLLQQMVLSICKNDKIKAKLDASVLFLMNTVITPRIYAPIYAQKMQPLSNYQKIQPLSAFQKMQPLGPYQKLQAGFASPKKSLDSEDSRRNEELESNEPESGNELGDGDQMSTPSKGSKYKQQRINAYELENGYHMDGYKHPEESYQKDLEKKYELEKMMGQRSVRETLLQELDDEELVSKPLLQWLESENEQFEKLFLQQLKTWWSSRHTVMDKIKASIHPSNHSDSIQIGIATAGAAAREHRERGREDLSLDVFELRILLQFAESCPDVSLCFNRESITLYFYGKIDRRQFVRSIKEARRFFGSNNTTRSVPNLPIEHTDTPVTSASLMDMQLNTNQTALLLLSLKYSTFSQQVDSQFLKSICKYKTHKLFNIPPPPRTSASLQETV</sequence>
<accession>A0A976M3P2</accession>
<feature type="compositionally biased region" description="Basic and acidic residues" evidence="1">
    <location>
        <begin position="2238"/>
        <end position="2254"/>
    </location>
</feature>
<evidence type="ECO:0000313" key="3">
    <source>
        <dbReference type="EMBL" id="UKJ87778.2"/>
    </source>
</evidence>
<evidence type="ECO:0000259" key="2">
    <source>
        <dbReference type="PROSITE" id="PS50144"/>
    </source>
</evidence>
<dbReference type="Pfam" id="PF22486">
    <property type="entry name" value="MATH_2"/>
    <property type="match status" value="1"/>
</dbReference>